<evidence type="ECO:0000313" key="1">
    <source>
        <dbReference type="EMBL" id="EZA49099.1"/>
    </source>
</evidence>
<sequence>MPSYYEYFTYVTPLPVTLLLYSYADAYRVTAWRLLSIESTNRAREATALKRTVQRIKA</sequence>
<proteinExistence type="predicted"/>
<dbReference type="AlphaFoldDB" id="A0A026W242"/>
<organism evidence="1 2">
    <name type="scientific">Ooceraea biroi</name>
    <name type="common">Clonal raider ant</name>
    <name type="synonym">Cerapachys biroi</name>
    <dbReference type="NCBI Taxonomy" id="2015173"/>
    <lineage>
        <taxon>Eukaryota</taxon>
        <taxon>Metazoa</taxon>
        <taxon>Ecdysozoa</taxon>
        <taxon>Arthropoda</taxon>
        <taxon>Hexapoda</taxon>
        <taxon>Insecta</taxon>
        <taxon>Pterygota</taxon>
        <taxon>Neoptera</taxon>
        <taxon>Endopterygota</taxon>
        <taxon>Hymenoptera</taxon>
        <taxon>Apocrita</taxon>
        <taxon>Aculeata</taxon>
        <taxon>Formicoidea</taxon>
        <taxon>Formicidae</taxon>
        <taxon>Dorylinae</taxon>
        <taxon>Ooceraea</taxon>
    </lineage>
</organism>
<protein>
    <submittedName>
        <fullName evidence="1">Uncharacterized protein</fullName>
    </submittedName>
</protein>
<dbReference type="EMBL" id="KK107539">
    <property type="protein sequence ID" value="EZA49099.1"/>
    <property type="molecule type" value="Genomic_DNA"/>
</dbReference>
<name>A0A026W242_OOCBI</name>
<keyword evidence="2" id="KW-1185">Reference proteome</keyword>
<reference evidence="1 2" key="1">
    <citation type="journal article" date="2014" name="Curr. Biol.">
        <title>The genome of the clonal raider ant Cerapachys biroi.</title>
        <authorList>
            <person name="Oxley P.R."/>
            <person name="Ji L."/>
            <person name="Fetter-Pruneda I."/>
            <person name="McKenzie S.K."/>
            <person name="Li C."/>
            <person name="Hu H."/>
            <person name="Zhang G."/>
            <person name="Kronauer D.J."/>
        </authorList>
    </citation>
    <scope>NUCLEOTIDE SEQUENCE [LARGE SCALE GENOMIC DNA]</scope>
</reference>
<dbReference type="Proteomes" id="UP000053097">
    <property type="component" value="Unassembled WGS sequence"/>
</dbReference>
<gene>
    <name evidence="1" type="ORF">X777_12498</name>
</gene>
<accession>A0A026W242</accession>
<evidence type="ECO:0000313" key="2">
    <source>
        <dbReference type="Proteomes" id="UP000053097"/>
    </source>
</evidence>